<evidence type="ECO:0000256" key="9">
    <source>
        <dbReference type="ARBA" id="ARBA00047412"/>
    </source>
</evidence>
<comment type="function">
    <text evidence="10">Catalyzes the reversible transamination between alanine and 2-oxoglutarate to form pyruvate and glutamate.</text>
</comment>
<dbReference type="UniPathway" id="UPA00528">
    <property type="reaction ID" value="UER00586"/>
</dbReference>
<dbReference type="FunFam" id="1.10.287.1970:FF:000001">
    <property type="entry name" value="Alanine aminotransferase 2"/>
    <property type="match status" value="1"/>
</dbReference>
<dbReference type="Proteomes" id="UP000694552">
    <property type="component" value="Unplaced"/>
</dbReference>
<dbReference type="InterPro" id="IPR015424">
    <property type="entry name" value="PyrdxlP-dep_Trfase"/>
</dbReference>
<evidence type="ECO:0000313" key="15">
    <source>
        <dbReference type="Ensembl" id="ENSOSUP00000019418.1"/>
    </source>
</evidence>
<dbReference type="InterPro" id="IPR045088">
    <property type="entry name" value="ALAT1/2-like"/>
</dbReference>
<evidence type="ECO:0000259" key="14">
    <source>
        <dbReference type="Pfam" id="PF00155"/>
    </source>
</evidence>
<dbReference type="FunFam" id="3.40.640.10:FF:000226">
    <property type="entry name" value="Alanine aminotransferase 2"/>
    <property type="match status" value="1"/>
</dbReference>
<evidence type="ECO:0000256" key="8">
    <source>
        <dbReference type="ARBA" id="ARBA00026106"/>
    </source>
</evidence>
<organism evidence="15 16">
    <name type="scientific">Otus sunia</name>
    <name type="common">Oriental scops-owl</name>
    <dbReference type="NCBI Taxonomy" id="257818"/>
    <lineage>
        <taxon>Eukaryota</taxon>
        <taxon>Metazoa</taxon>
        <taxon>Chordata</taxon>
        <taxon>Craniata</taxon>
        <taxon>Vertebrata</taxon>
        <taxon>Euteleostomi</taxon>
        <taxon>Archelosauria</taxon>
        <taxon>Archosauria</taxon>
        <taxon>Dinosauria</taxon>
        <taxon>Saurischia</taxon>
        <taxon>Theropoda</taxon>
        <taxon>Coelurosauria</taxon>
        <taxon>Aves</taxon>
        <taxon>Neognathae</taxon>
        <taxon>Neoaves</taxon>
        <taxon>Telluraves</taxon>
        <taxon>Strigiformes</taxon>
        <taxon>Strigidae</taxon>
        <taxon>Otus</taxon>
    </lineage>
</organism>
<dbReference type="PANTHER" id="PTHR11751:SF308">
    <property type="entry name" value="ALANINE AMINOTRANSFERASE 1"/>
    <property type="match status" value="1"/>
</dbReference>
<evidence type="ECO:0000256" key="11">
    <source>
        <dbReference type="ARBA" id="ARBA00076221"/>
    </source>
</evidence>
<dbReference type="InterPro" id="IPR015421">
    <property type="entry name" value="PyrdxlP-dep_Trfase_major"/>
</dbReference>
<dbReference type="SUPFAM" id="SSF53383">
    <property type="entry name" value="PLP-dependent transferases"/>
    <property type="match status" value="1"/>
</dbReference>
<keyword evidence="5" id="KW-0663">Pyridoxal phosphate</keyword>
<evidence type="ECO:0000256" key="2">
    <source>
        <dbReference type="ARBA" id="ARBA00011738"/>
    </source>
</evidence>
<evidence type="ECO:0000256" key="10">
    <source>
        <dbReference type="ARBA" id="ARBA00053077"/>
    </source>
</evidence>
<dbReference type="CDD" id="cd00609">
    <property type="entry name" value="AAT_like"/>
    <property type="match status" value="1"/>
</dbReference>
<keyword evidence="4" id="KW-0808">Transferase</keyword>
<comment type="subunit">
    <text evidence="2">Homodimer.</text>
</comment>
<evidence type="ECO:0000256" key="12">
    <source>
        <dbReference type="ARBA" id="ARBA00080230"/>
    </source>
</evidence>
<dbReference type="Gene3D" id="1.10.287.1970">
    <property type="match status" value="1"/>
</dbReference>
<evidence type="ECO:0000256" key="5">
    <source>
        <dbReference type="ARBA" id="ARBA00022898"/>
    </source>
</evidence>
<dbReference type="GO" id="GO:0042853">
    <property type="term" value="P:L-alanine catabolic process"/>
    <property type="evidence" value="ECO:0007669"/>
    <property type="project" value="UniProtKB-UniPathway"/>
</dbReference>
<comment type="cofactor">
    <cofactor evidence="1">
        <name>pyridoxal 5'-phosphate</name>
        <dbReference type="ChEBI" id="CHEBI:597326"/>
    </cofactor>
</comment>
<evidence type="ECO:0000256" key="6">
    <source>
        <dbReference type="ARBA" id="ARBA00025708"/>
    </source>
</evidence>
<keyword evidence="3" id="KW-0032">Aminotransferase</keyword>
<dbReference type="FunFam" id="3.90.1150.10:FF:000345">
    <property type="entry name" value="Alanine aminotransferase 2"/>
    <property type="match status" value="1"/>
</dbReference>
<keyword evidence="16" id="KW-1185">Reference proteome</keyword>
<reference evidence="15" key="2">
    <citation type="submission" date="2025-09" db="UniProtKB">
        <authorList>
            <consortium name="Ensembl"/>
        </authorList>
    </citation>
    <scope>IDENTIFICATION</scope>
</reference>
<dbReference type="PANTHER" id="PTHR11751">
    <property type="entry name" value="ALANINE AMINOTRANSFERASE"/>
    <property type="match status" value="1"/>
</dbReference>
<evidence type="ECO:0000256" key="1">
    <source>
        <dbReference type="ARBA" id="ARBA00001933"/>
    </source>
</evidence>
<proteinExistence type="inferred from homology"/>
<dbReference type="Gene3D" id="3.90.1150.10">
    <property type="entry name" value="Aspartate Aminotransferase, domain 1"/>
    <property type="match status" value="2"/>
</dbReference>
<dbReference type="Pfam" id="PF00155">
    <property type="entry name" value="Aminotran_1_2"/>
    <property type="match status" value="1"/>
</dbReference>
<dbReference type="AlphaFoldDB" id="A0A8C8BHK7"/>
<dbReference type="GO" id="GO:0005737">
    <property type="term" value="C:cytoplasm"/>
    <property type="evidence" value="ECO:0007669"/>
    <property type="project" value="UniProtKB-ARBA"/>
</dbReference>
<evidence type="ECO:0000256" key="13">
    <source>
        <dbReference type="ARBA" id="ARBA00082840"/>
    </source>
</evidence>
<reference evidence="15" key="1">
    <citation type="submission" date="2025-08" db="UniProtKB">
        <authorList>
            <consortium name="Ensembl"/>
        </authorList>
    </citation>
    <scope>IDENTIFICATION</scope>
</reference>
<feature type="domain" description="Aminotransferase class I/classII large" evidence="14">
    <location>
        <begin position="250"/>
        <end position="494"/>
    </location>
</feature>
<dbReference type="InterPro" id="IPR004839">
    <property type="entry name" value="Aminotransferase_I/II_large"/>
</dbReference>
<evidence type="ECO:0000256" key="3">
    <source>
        <dbReference type="ARBA" id="ARBA00022576"/>
    </source>
</evidence>
<dbReference type="GO" id="GO:0004021">
    <property type="term" value="F:L-alanine:2-oxoglutarate aminotransferase activity"/>
    <property type="evidence" value="ECO:0007669"/>
    <property type="project" value="UniProtKB-EC"/>
</dbReference>
<dbReference type="InterPro" id="IPR015422">
    <property type="entry name" value="PyrdxlP-dep_Trfase_small"/>
</dbReference>
<dbReference type="GO" id="GO:0030170">
    <property type="term" value="F:pyridoxal phosphate binding"/>
    <property type="evidence" value="ECO:0007669"/>
    <property type="project" value="InterPro"/>
</dbReference>
<evidence type="ECO:0000256" key="7">
    <source>
        <dbReference type="ARBA" id="ARBA00025785"/>
    </source>
</evidence>
<protein>
    <recommendedName>
        <fullName evidence="8">alanine transaminase</fullName>
        <ecNumber evidence="8">2.6.1.2</ecNumber>
    </recommendedName>
    <alternativeName>
        <fullName evidence="12">Glutamate pyruvate transaminase 2</fullName>
    </alternativeName>
    <alternativeName>
        <fullName evidence="11">Glutamic--alanine transaminase 2</fullName>
    </alternativeName>
    <alternativeName>
        <fullName evidence="13">Glutamic--pyruvic transaminase 2</fullName>
    </alternativeName>
</protein>
<sequence length="506" mass="54969">MSPVSPCPRCPQCPWCLHCPHVPAVPSVPCPCPQCPMSLPPPRTGDTGVMPGPWGSPRWRCHPCHGGDIPGQRWPDPDPCPCPHPCPLFPSLIPGVPKPFTEVIKANIGDAQAMGQKPITFLRQVTALCLYPELLANPSIPEDAKDRARRLLAACGGHSAGAYTASPGIELVRQDVARFLQRRDGVTAEPGDIFLSTGASDAIVVLGGVVTQGTHTRGATLDVTPIPGLGATRCPFPRRVPTKGPLCRGCTPMSPPGQVQSRQCIEDVIKFAYEEKLFLMADEVYQDNIYAEGSAFHSFKKVLFEMGPPYSEVVELASFHSISKGFMGECGFRGGYMEVVNMDPAVKQQLAKLVSVRLCPPVPGQIVLDTVVSPPQPGDPSYDLFMAEKQAVLSSLAHKARLTQEIFNRTPGIHCNPVQGAMYSFPRIELPPRALAAAKAQDQAPDMFFCMKLLEETGICVVPGSGFGQREGTFHFRMTILPPTEKLQVLLEKLSSFYTKFVKEYS</sequence>
<evidence type="ECO:0000256" key="4">
    <source>
        <dbReference type="ARBA" id="ARBA00022679"/>
    </source>
</evidence>
<comment type="similarity">
    <text evidence="7">Belongs to the class-I pyridoxal-phosphate-dependent aminotransferase family. Alanine aminotransferase subfamily.</text>
</comment>
<accession>A0A8C8BHK7</accession>
<dbReference type="EC" id="2.6.1.2" evidence="8"/>
<comment type="catalytic activity">
    <reaction evidence="9">
        <text>L-alanine + 2-oxoglutarate = pyruvate + L-glutamate</text>
        <dbReference type="Rhea" id="RHEA:19453"/>
        <dbReference type="ChEBI" id="CHEBI:15361"/>
        <dbReference type="ChEBI" id="CHEBI:16810"/>
        <dbReference type="ChEBI" id="CHEBI:29985"/>
        <dbReference type="ChEBI" id="CHEBI:57972"/>
        <dbReference type="EC" id="2.6.1.2"/>
    </reaction>
</comment>
<name>A0A8C8BHK7_9STRI</name>
<evidence type="ECO:0000313" key="16">
    <source>
        <dbReference type="Proteomes" id="UP000694552"/>
    </source>
</evidence>
<comment type="pathway">
    <text evidence="6">Amino-acid degradation; L-alanine degradation via transaminase pathway; pyruvate from L-alanine: step 1/1.</text>
</comment>
<dbReference type="Ensembl" id="ENSOSUT00000020043.1">
    <property type="protein sequence ID" value="ENSOSUP00000019418.1"/>
    <property type="gene ID" value="ENSOSUG00000013638.1"/>
</dbReference>
<dbReference type="Gene3D" id="3.40.640.10">
    <property type="entry name" value="Type I PLP-dependent aspartate aminotransferase-like (Major domain)"/>
    <property type="match status" value="2"/>
</dbReference>